<evidence type="ECO:0000256" key="3">
    <source>
        <dbReference type="ARBA" id="ARBA00022490"/>
    </source>
</evidence>
<dbReference type="InterPro" id="IPR036667">
    <property type="entry name" value="PTS_IIB_sorbose-sp_sf"/>
</dbReference>
<protein>
    <submittedName>
        <fullName evidence="8">PTS system mannose-specific EIIAB component</fullName>
    </submittedName>
</protein>
<keyword evidence="7" id="KW-0418">Kinase</keyword>
<evidence type="ECO:0000256" key="4">
    <source>
        <dbReference type="ARBA" id="ARBA00022597"/>
    </source>
</evidence>
<gene>
    <name evidence="8" type="primary">manX_2</name>
    <name evidence="8" type="ORF">BACERE00185_03045</name>
</gene>
<dbReference type="PROSITE" id="PS51101">
    <property type="entry name" value="PTS_EIIB_TYPE_4"/>
    <property type="match status" value="1"/>
</dbReference>
<dbReference type="InterPro" id="IPR004720">
    <property type="entry name" value="PTS_IIB_sorbose-sp"/>
</dbReference>
<reference evidence="9" key="1">
    <citation type="submission" date="2017-04" db="EMBL/GenBank/DDBJ databases">
        <authorList>
            <person name="Criscuolo A."/>
        </authorList>
    </citation>
    <scope>NUCLEOTIDE SEQUENCE [LARGE SCALE GENOMIC DNA]</scope>
</reference>
<evidence type="ECO:0000256" key="5">
    <source>
        <dbReference type="ARBA" id="ARBA00022679"/>
    </source>
</evidence>
<name>A0A1Y5ZV71_9BACI</name>
<dbReference type="RefSeq" id="WP_088028749.1">
    <property type="nucleotide sequence ID" value="NZ_FWZD01000053.1"/>
</dbReference>
<evidence type="ECO:0000256" key="2">
    <source>
        <dbReference type="ARBA" id="ARBA00022448"/>
    </source>
</evidence>
<evidence type="ECO:0000256" key="7">
    <source>
        <dbReference type="ARBA" id="ARBA00022777"/>
    </source>
</evidence>
<dbReference type="Gene3D" id="3.40.35.10">
    <property type="entry name" value="Phosphotransferase system, sorbose subfamily IIB component"/>
    <property type="match status" value="1"/>
</dbReference>
<evidence type="ECO:0000256" key="6">
    <source>
        <dbReference type="ARBA" id="ARBA00022683"/>
    </source>
</evidence>
<keyword evidence="5" id="KW-0808">Transferase</keyword>
<sequence>MEGIVHIRVDDRLIHGQVATRWATGLRVNRIMIIDDKVAVNDDEKSILRMAAPAGVNTSILTFEKGLNNVKNGNYKGQRVLLIVKTPEILAQLMNGGLALKEVNIGNMSNRPGTTQIKKSISMTEDEKVAVQQLLRQGVKVTAQMVPEESDASIEVFLN</sequence>
<proteinExistence type="predicted"/>
<accession>A0A1Y5ZV71</accession>
<dbReference type="Pfam" id="PF03830">
    <property type="entry name" value="PTSIIB_sorb"/>
    <property type="match status" value="1"/>
</dbReference>
<evidence type="ECO:0000313" key="8">
    <source>
        <dbReference type="EMBL" id="SME14384.1"/>
    </source>
</evidence>
<accession>A0A6B3KLE9</accession>
<dbReference type="GO" id="GO:0005737">
    <property type="term" value="C:cytoplasm"/>
    <property type="evidence" value="ECO:0007669"/>
    <property type="project" value="UniProtKB-SubCell"/>
</dbReference>
<dbReference type="GO" id="GO:0016301">
    <property type="term" value="F:kinase activity"/>
    <property type="evidence" value="ECO:0007669"/>
    <property type="project" value="UniProtKB-KW"/>
</dbReference>
<dbReference type="SUPFAM" id="SSF52728">
    <property type="entry name" value="PTS IIb component"/>
    <property type="match status" value="1"/>
</dbReference>
<comment type="subcellular location">
    <subcellularLocation>
        <location evidence="1">Cytoplasm</location>
    </subcellularLocation>
</comment>
<dbReference type="Proteomes" id="UP000194439">
    <property type="component" value="Unassembled WGS sequence"/>
</dbReference>
<keyword evidence="6" id="KW-0598">Phosphotransferase system</keyword>
<keyword evidence="2" id="KW-0813">Transport</keyword>
<evidence type="ECO:0000313" key="9">
    <source>
        <dbReference type="Proteomes" id="UP000194439"/>
    </source>
</evidence>
<evidence type="ECO:0000256" key="1">
    <source>
        <dbReference type="ARBA" id="ARBA00004496"/>
    </source>
</evidence>
<organism evidence="8 9">
    <name type="scientific">Bacillus mobilis</name>
    <dbReference type="NCBI Taxonomy" id="2026190"/>
    <lineage>
        <taxon>Bacteria</taxon>
        <taxon>Bacillati</taxon>
        <taxon>Bacillota</taxon>
        <taxon>Bacilli</taxon>
        <taxon>Bacillales</taxon>
        <taxon>Bacillaceae</taxon>
        <taxon>Bacillus</taxon>
        <taxon>Bacillus cereus group</taxon>
    </lineage>
</organism>
<dbReference type="EMBL" id="FWZD01000053">
    <property type="protein sequence ID" value="SME14384.1"/>
    <property type="molecule type" value="Genomic_DNA"/>
</dbReference>
<dbReference type="GO" id="GO:0008982">
    <property type="term" value="F:protein-N(PI)-phosphohistidine-sugar phosphotransferase activity"/>
    <property type="evidence" value="ECO:0007669"/>
    <property type="project" value="InterPro"/>
</dbReference>
<keyword evidence="3" id="KW-0963">Cytoplasm</keyword>
<keyword evidence="4" id="KW-0762">Sugar transport</keyword>
<dbReference type="AlphaFoldDB" id="A0A1Y5ZV71"/>
<dbReference type="GO" id="GO:0009401">
    <property type="term" value="P:phosphoenolpyruvate-dependent sugar phosphotransferase system"/>
    <property type="evidence" value="ECO:0007669"/>
    <property type="project" value="UniProtKB-KW"/>
</dbReference>